<organism evidence="1 2">
    <name type="scientific">Ixodes persulcatus</name>
    <name type="common">Taiga tick</name>
    <dbReference type="NCBI Taxonomy" id="34615"/>
    <lineage>
        <taxon>Eukaryota</taxon>
        <taxon>Metazoa</taxon>
        <taxon>Ecdysozoa</taxon>
        <taxon>Arthropoda</taxon>
        <taxon>Chelicerata</taxon>
        <taxon>Arachnida</taxon>
        <taxon>Acari</taxon>
        <taxon>Parasitiformes</taxon>
        <taxon>Ixodida</taxon>
        <taxon>Ixodoidea</taxon>
        <taxon>Ixodidae</taxon>
        <taxon>Ixodinae</taxon>
        <taxon>Ixodes</taxon>
    </lineage>
</organism>
<dbReference type="EMBL" id="JABSTQ010002033">
    <property type="protein sequence ID" value="KAG0444435.1"/>
    <property type="molecule type" value="Genomic_DNA"/>
</dbReference>
<comment type="caution">
    <text evidence="1">The sequence shown here is derived from an EMBL/GenBank/DDBJ whole genome shotgun (WGS) entry which is preliminary data.</text>
</comment>
<evidence type="ECO:0000313" key="2">
    <source>
        <dbReference type="Proteomes" id="UP000805193"/>
    </source>
</evidence>
<dbReference type="Proteomes" id="UP000805193">
    <property type="component" value="Unassembled WGS sequence"/>
</dbReference>
<keyword evidence="2" id="KW-1185">Reference proteome</keyword>
<feature type="non-terminal residue" evidence="1">
    <location>
        <position position="116"/>
    </location>
</feature>
<reference evidence="1 2" key="1">
    <citation type="journal article" date="2020" name="Cell">
        <title>Large-Scale Comparative Analyses of Tick Genomes Elucidate Their Genetic Diversity and Vector Capacities.</title>
        <authorList>
            <consortium name="Tick Genome and Microbiome Consortium (TIGMIC)"/>
            <person name="Jia N."/>
            <person name="Wang J."/>
            <person name="Shi W."/>
            <person name="Du L."/>
            <person name="Sun Y."/>
            <person name="Zhan W."/>
            <person name="Jiang J.F."/>
            <person name="Wang Q."/>
            <person name="Zhang B."/>
            <person name="Ji P."/>
            <person name="Bell-Sakyi L."/>
            <person name="Cui X.M."/>
            <person name="Yuan T.T."/>
            <person name="Jiang B.G."/>
            <person name="Yang W.F."/>
            <person name="Lam T.T."/>
            <person name="Chang Q.C."/>
            <person name="Ding S.J."/>
            <person name="Wang X.J."/>
            <person name="Zhu J.G."/>
            <person name="Ruan X.D."/>
            <person name="Zhao L."/>
            <person name="Wei J.T."/>
            <person name="Ye R.Z."/>
            <person name="Que T.C."/>
            <person name="Du C.H."/>
            <person name="Zhou Y.H."/>
            <person name="Cheng J.X."/>
            <person name="Dai P.F."/>
            <person name="Guo W.B."/>
            <person name="Han X.H."/>
            <person name="Huang E.J."/>
            <person name="Li L.F."/>
            <person name="Wei W."/>
            <person name="Gao Y.C."/>
            <person name="Liu J.Z."/>
            <person name="Shao H.Z."/>
            <person name="Wang X."/>
            <person name="Wang C.C."/>
            <person name="Yang T.C."/>
            <person name="Huo Q.B."/>
            <person name="Li W."/>
            <person name="Chen H.Y."/>
            <person name="Chen S.E."/>
            <person name="Zhou L.G."/>
            <person name="Ni X.B."/>
            <person name="Tian J.H."/>
            <person name="Sheng Y."/>
            <person name="Liu T."/>
            <person name="Pan Y.S."/>
            <person name="Xia L.Y."/>
            <person name="Li J."/>
            <person name="Zhao F."/>
            <person name="Cao W.C."/>
        </authorList>
    </citation>
    <scope>NUCLEOTIDE SEQUENCE [LARGE SCALE GENOMIC DNA]</scope>
    <source>
        <strain evidence="1">Iper-2018</strain>
    </source>
</reference>
<proteinExistence type="predicted"/>
<gene>
    <name evidence="1" type="ORF">HPB47_013801</name>
</gene>
<accession>A0AC60R0C3</accession>
<evidence type="ECO:0000313" key="1">
    <source>
        <dbReference type="EMBL" id="KAG0444435.1"/>
    </source>
</evidence>
<sequence length="116" mass="12583">MWSVHPSLEVQPNALQAGLNKLDCHATTFGLTVSTEKSQFLHVCNNAAWKKLPLTPMPLRIGSTQLPMVAQTKILGLLIHQSGSAKQWLQAARNTAASTTHLIRRISKRCGGAGTE</sequence>
<protein>
    <submittedName>
        <fullName evidence="1">Uncharacterized protein</fullName>
    </submittedName>
</protein>
<name>A0AC60R0C3_IXOPE</name>